<proteinExistence type="predicted"/>
<organism evidence="1 2">
    <name type="scientific">Rubus argutus</name>
    <name type="common">Southern blackberry</name>
    <dbReference type="NCBI Taxonomy" id="59490"/>
    <lineage>
        <taxon>Eukaryota</taxon>
        <taxon>Viridiplantae</taxon>
        <taxon>Streptophyta</taxon>
        <taxon>Embryophyta</taxon>
        <taxon>Tracheophyta</taxon>
        <taxon>Spermatophyta</taxon>
        <taxon>Magnoliopsida</taxon>
        <taxon>eudicotyledons</taxon>
        <taxon>Gunneridae</taxon>
        <taxon>Pentapetalae</taxon>
        <taxon>rosids</taxon>
        <taxon>fabids</taxon>
        <taxon>Rosales</taxon>
        <taxon>Rosaceae</taxon>
        <taxon>Rosoideae</taxon>
        <taxon>Rosoideae incertae sedis</taxon>
        <taxon>Rubus</taxon>
    </lineage>
</organism>
<dbReference type="EMBL" id="JBEDUW010000312">
    <property type="protein sequence ID" value="KAK9901413.1"/>
    <property type="molecule type" value="Genomic_DNA"/>
</dbReference>
<reference evidence="1 2" key="1">
    <citation type="journal article" date="2023" name="G3 (Bethesda)">
        <title>A chromosome-length genome assembly and annotation of blackberry (Rubus argutus, cv. 'Hillquist').</title>
        <authorList>
            <person name="Bruna T."/>
            <person name="Aryal R."/>
            <person name="Dudchenko O."/>
            <person name="Sargent D.J."/>
            <person name="Mead D."/>
            <person name="Buti M."/>
            <person name="Cavallini A."/>
            <person name="Hytonen T."/>
            <person name="Andres J."/>
            <person name="Pham M."/>
            <person name="Weisz D."/>
            <person name="Mascagni F."/>
            <person name="Usai G."/>
            <person name="Natali L."/>
            <person name="Bassil N."/>
            <person name="Fernandez G.E."/>
            <person name="Lomsadze A."/>
            <person name="Armour M."/>
            <person name="Olukolu B."/>
            <person name="Poorten T."/>
            <person name="Britton C."/>
            <person name="Davik J."/>
            <person name="Ashrafi H."/>
            <person name="Aiden E.L."/>
            <person name="Borodovsky M."/>
            <person name="Worthington M."/>
        </authorList>
    </citation>
    <scope>NUCLEOTIDE SEQUENCE [LARGE SCALE GENOMIC DNA]</scope>
    <source>
        <strain evidence="1">PI 553951</strain>
    </source>
</reference>
<evidence type="ECO:0000313" key="2">
    <source>
        <dbReference type="Proteomes" id="UP001457282"/>
    </source>
</evidence>
<gene>
    <name evidence="1" type="ORF">M0R45_002154</name>
</gene>
<evidence type="ECO:0000313" key="1">
    <source>
        <dbReference type="EMBL" id="KAK9901413.1"/>
    </source>
</evidence>
<sequence>MRAYCEGVARAYNRTVKEQIFKEGDLVLKTVDWVRKKISGPSKFAPQWEGPFIIKESHSSGYYVLTSVDNETLLGSINGKWLKPYYC</sequence>
<accession>A0AAW1VJS7</accession>
<protein>
    <submittedName>
        <fullName evidence="1">Uncharacterized protein</fullName>
    </submittedName>
</protein>
<name>A0AAW1VJS7_RUBAR</name>
<dbReference type="Proteomes" id="UP001457282">
    <property type="component" value="Unassembled WGS sequence"/>
</dbReference>
<keyword evidence="2" id="KW-1185">Reference proteome</keyword>
<dbReference type="AlphaFoldDB" id="A0AAW1VJS7"/>
<comment type="caution">
    <text evidence="1">The sequence shown here is derived from an EMBL/GenBank/DDBJ whole genome shotgun (WGS) entry which is preliminary data.</text>
</comment>